<keyword evidence="4 14" id="KW-0813">Transport</keyword>
<dbReference type="SUPFAM" id="SSF47917">
    <property type="entry name" value="C-terminal domain of alpha and beta subunits of F1 ATP synthase"/>
    <property type="match status" value="1"/>
</dbReference>
<evidence type="ECO:0000256" key="12">
    <source>
        <dbReference type="ARBA" id="ARBA00023310"/>
    </source>
</evidence>
<dbReference type="PROSITE" id="PS00152">
    <property type="entry name" value="ATPASE_ALPHA_BETA"/>
    <property type="match status" value="1"/>
</dbReference>
<dbReference type="InterPro" id="IPR023366">
    <property type="entry name" value="ATP_synth_asu-like_sf"/>
</dbReference>
<dbReference type="InterPro" id="IPR000793">
    <property type="entry name" value="ATP_synth_asu_C"/>
</dbReference>
<dbReference type="EC" id="7.1.2.2" evidence="14"/>
<comment type="function">
    <text evidence="1 14">Produces ATP from ADP in the presence of a proton gradient across the membrane. The alpha chain is a regulatory subunit.</text>
</comment>
<dbReference type="InterPro" id="IPR038376">
    <property type="entry name" value="ATP_synth_asu_C_sf"/>
</dbReference>
<organism evidence="18 19">
    <name type="scientific">Terriglobus roseus (strain DSM 18391 / NRRL B-41598 / KBS 63)</name>
    <dbReference type="NCBI Taxonomy" id="926566"/>
    <lineage>
        <taxon>Bacteria</taxon>
        <taxon>Pseudomonadati</taxon>
        <taxon>Acidobacteriota</taxon>
        <taxon>Terriglobia</taxon>
        <taxon>Terriglobales</taxon>
        <taxon>Acidobacteriaceae</taxon>
        <taxon>Terriglobus</taxon>
    </lineage>
</organism>
<dbReference type="CDD" id="cd01132">
    <property type="entry name" value="F1-ATPase_alpha_CD"/>
    <property type="match status" value="1"/>
</dbReference>
<keyword evidence="7 14" id="KW-0067">ATP-binding</keyword>
<comment type="similarity">
    <text evidence="3 14">Belongs to the ATPase alpha/beta chains family.</text>
</comment>
<dbReference type="FunFam" id="2.40.30.20:FF:000001">
    <property type="entry name" value="ATP synthase subunit alpha"/>
    <property type="match status" value="1"/>
</dbReference>
<feature type="binding site" evidence="14">
    <location>
        <begin position="170"/>
        <end position="177"/>
    </location>
    <ligand>
        <name>ATP</name>
        <dbReference type="ChEBI" id="CHEBI:30616"/>
    </ligand>
</feature>
<comment type="subcellular location">
    <subcellularLocation>
        <location evidence="14">Cell membrane</location>
        <topology evidence="14">Peripheral membrane protein</topology>
    </subcellularLocation>
    <subcellularLocation>
        <location evidence="2">Membrane</location>
        <topology evidence="2">Peripheral membrane protein</topology>
    </subcellularLocation>
</comment>
<reference evidence="18 19" key="1">
    <citation type="submission" date="2012-06" db="EMBL/GenBank/DDBJ databases">
        <title>Complete genome of Terriglobus roseus DSM 18391.</title>
        <authorList>
            <consortium name="US DOE Joint Genome Institute (JGI-PGF)"/>
            <person name="Lucas S."/>
            <person name="Copeland A."/>
            <person name="Lapidus A."/>
            <person name="Glavina del Rio T."/>
            <person name="Dalin E."/>
            <person name="Tice H."/>
            <person name="Bruce D."/>
            <person name="Goodwin L."/>
            <person name="Pitluck S."/>
            <person name="Peters L."/>
            <person name="Mikhailova N."/>
            <person name="Munk A.C.C."/>
            <person name="Kyrpides N."/>
            <person name="Mavromatis K."/>
            <person name="Ivanova N."/>
            <person name="Brettin T."/>
            <person name="Detter J.C."/>
            <person name="Han C."/>
            <person name="Larimer F."/>
            <person name="Land M."/>
            <person name="Hauser L."/>
            <person name="Markowitz V."/>
            <person name="Cheng J.-F."/>
            <person name="Hugenholtz P."/>
            <person name="Woyke T."/>
            <person name="Wu D."/>
            <person name="Brambilla E."/>
            <person name="Klenk H.-P."/>
            <person name="Eisen J.A."/>
        </authorList>
    </citation>
    <scope>NUCLEOTIDE SEQUENCE [LARGE SCALE GENOMIC DNA]</scope>
    <source>
        <strain evidence="19">DSM 18391 / NRRL B-41598 / KBS 63</strain>
    </source>
</reference>
<dbReference type="FunFam" id="3.40.50.300:FF:000002">
    <property type="entry name" value="ATP synthase subunit alpha"/>
    <property type="match status" value="1"/>
</dbReference>
<evidence type="ECO:0000256" key="5">
    <source>
        <dbReference type="ARBA" id="ARBA00022741"/>
    </source>
</evidence>
<dbReference type="eggNOG" id="COG0056">
    <property type="taxonomic scope" value="Bacteria"/>
</dbReference>
<dbReference type="InterPro" id="IPR000194">
    <property type="entry name" value="ATPase_F1/V1/A1_a/bsu_nucl-bd"/>
</dbReference>
<dbReference type="HAMAP" id="MF_01346">
    <property type="entry name" value="ATP_synth_alpha_bact"/>
    <property type="match status" value="1"/>
</dbReference>
<evidence type="ECO:0000256" key="6">
    <source>
        <dbReference type="ARBA" id="ARBA00022781"/>
    </source>
</evidence>
<feature type="site" description="Required for activity" evidence="14">
    <location>
        <position position="363"/>
    </location>
</feature>
<accession>I3ZLE3</accession>
<evidence type="ECO:0000256" key="7">
    <source>
        <dbReference type="ARBA" id="ARBA00022840"/>
    </source>
</evidence>
<dbReference type="GO" id="GO:0005524">
    <property type="term" value="F:ATP binding"/>
    <property type="evidence" value="ECO:0007669"/>
    <property type="project" value="UniProtKB-UniRule"/>
</dbReference>
<keyword evidence="11 14" id="KW-0139">CF(1)</keyword>
<keyword evidence="14" id="KW-1003">Cell membrane</keyword>
<dbReference type="SUPFAM" id="SSF52540">
    <property type="entry name" value="P-loop containing nucleoside triphosphate hydrolases"/>
    <property type="match status" value="1"/>
</dbReference>
<dbReference type="SUPFAM" id="SSF50615">
    <property type="entry name" value="N-terminal domain of alpha and beta subunits of F1 ATP synthase"/>
    <property type="match status" value="1"/>
</dbReference>
<dbReference type="HOGENOM" id="CLU_010091_2_1_0"/>
<feature type="domain" description="ATPase F1/V1/A1 complex alpha/beta subunit N-terminal" evidence="17">
    <location>
        <begin position="27"/>
        <end position="93"/>
    </location>
</feature>
<dbReference type="EMBL" id="CP003379">
    <property type="protein sequence ID" value="AFL90061.1"/>
    <property type="molecule type" value="Genomic_DNA"/>
</dbReference>
<comment type="catalytic activity">
    <reaction evidence="14">
        <text>ATP + H2O + 4 H(+)(in) = ADP + phosphate + 5 H(+)(out)</text>
        <dbReference type="Rhea" id="RHEA:57720"/>
        <dbReference type="ChEBI" id="CHEBI:15377"/>
        <dbReference type="ChEBI" id="CHEBI:15378"/>
        <dbReference type="ChEBI" id="CHEBI:30616"/>
        <dbReference type="ChEBI" id="CHEBI:43474"/>
        <dbReference type="ChEBI" id="CHEBI:456216"/>
        <dbReference type="EC" id="7.1.2.2"/>
    </reaction>
</comment>
<dbReference type="NCBIfam" id="NF009884">
    <property type="entry name" value="PRK13343.1"/>
    <property type="match status" value="1"/>
</dbReference>
<dbReference type="AlphaFoldDB" id="I3ZLE3"/>
<feature type="domain" description="ATP synthase alpha subunit C-terminal" evidence="16">
    <location>
        <begin position="373"/>
        <end position="496"/>
    </location>
</feature>
<dbReference type="FunFam" id="1.20.150.20:FF:000001">
    <property type="entry name" value="ATP synthase subunit alpha"/>
    <property type="match status" value="1"/>
</dbReference>
<dbReference type="STRING" id="926566.Terro_3852"/>
<dbReference type="Gene3D" id="2.40.30.20">
    <property type="match status" value="1"/>
</dbReference>
<sequence>MAQLNADEITELLRQQIENYETKIAVDEVGTIISLGDGIARIHGLDKVMAGELIEFPHGISGLAMNLDEDQVGAVLLGDYTQISEGDTVKRTGKIMSVPVGPAMIGRVVNALGQPIDDKGPIVTEFSSPVERLAPGVIDRKSVTEPMATGIKAIDTMIPIGRGQRELLIGDRQTGKTAIALDTIINSAKNDLICIYCAVGQKRSSVAQIVQTLEQYGAMAYTIVVAATASEPAPMSYIAPYAATAMGEYFRDNGKHALIIYDDLSKHAAAYREISLLLRRPPGREAYPGDVFYLHSRLLERSSKVSDKLGGGSLTALPIIETQAGDVSAYIPTNVISITDGQIFVETDLFNSGIRPAVNVGLSVSRVGFAAAMKATKQVGATLKLDLAQYRELAAFAQFGSDLDPATQKQLNRGSRLVEILKQPQFQPLTAAQQVSIVFAGTKGLLDDIDVKQVQAFETGFHQYMGTTGKQILDDIMSKKALDDDITKRLTNAINDYKASFKASLNEKQPALATA</sequence>
<evidence type="ECO:0000259" key="16">
    <source>
        <dbReference type="Pfam" id="PF00306"/>
    </source>
</evidence>
<protein>
    <recommendedName>
        <fullName evidence="14">ATP synthase subunit alpha</fullName>
        <ecNumber evidence="14">7.1.2.2</ecNumber>
    </recommendedName>
    <alternativeName>
        <fullName evidence="14">ATP synthase F1 sector subunit alpha</fullName>
    </alternativeName>
    <alternativeName>
        <fullName evidence="14">F-ATPase subunit alpha</fullName>
    </alternativeName>
</protein>
<evidence type="ECO:0000256" key="2">
    <source>
        <dbReference type="ARBA" id="ARBA00004170"/>
    </source>
</evidence>
<evidence type="ECO:0000256" key="9">
    <source>
        <dbReference type="ARBA" id="ARBA00023065"/>
    </source>
</evidence>
<dbReference type="InterPro" id="IPR027417">
    <property type="entry name" value="P-loop_NTPase"/>
</dbReference>
<keyword evidence="5 14" id="KW-0547">Nucleotide-binding</keyword>
<keyword evidence="9 14" id="KW-0406">Ion transport</keyword>
<keyword evidence="12 14" id="KW-0066">ATP synthesis</keyword>
<evidence type="ECO:0000256" key="14">
    <source>
        <dbReference type="HAMAP-Rule" id="MF_01346"/>
    </source>
</evidence>
<evidence type="ECO:0000256" key="11">
    <source>
        <dbReference type="ARBA" id="ARBA00023196"/>
    </source>
</evidence>
<evidence type="ECO:0000256" key="13">
    <source>
        <dbReference type="ARBA" id="ARBA00026013"/>
    </source>
</evidence>
<dbReference type="PANTHER" id="PTHR48082">
    <property type="entry name" value="ATP SYNTHASE SUBUNIT ALPHA, MITOCHONDRIAL"/>
    <property type="match status" value="1"/>
</dbReference>
<evidence type="ECO:0000256" key="10">
    <source>
        <dbReference type="ARBA" id="ARBA00023136"/>
    </source>
</evidence>
<keyword evidence="10 14" id="KW-0472">Membrane</keyword>
<evidence type="ECO:0000259" key="15">
    <source>
        <dbReference type="Pfam" id="PF00006"/>
    </source>
</evidence>
<dbReference type="InterPro" id="IPR004100">
    <property type="entry name" value="ATPase_F1/V1/A1_a/bsu_N"/>
</dbReference>
<dbReference type="InterPro" id="IPR036121">
    <property type="entry name" value="ATPase_F1/V1/A1_a/bsu_N_sf"/>
</dbReference>
<dbReference type="GO" id="GO:0045259">
    <property type="term" value="C:proton-transporting ATP synthase complex"/>
    <property type="evidence" value="ECO:0007669"/>
    <property type="project" value="UniProtKB-KW"/>
</dbReference>
<comment type="subunit">
    <text evidence="13">F-type ATPases have 2 components, CF(1) - the catalytic core - and CF(0) - the membrane proton channel. CF(1) has five subunits: alpha(3), beta(3), gamma(1), delta(1), epsilon(1). CF(0) has four main subunits: a(1), b(1), b'(1) and c(9-12).</text>
</comment>
<dbReference type="InterPro" id="IPR033732">
    <property type="entry name" value="ATP_synth_F1_a_nt-bd_dom"/>
</dbReference>
<dbReference type="NCBIfam" id="TIGR00962">
    <property type="entry name" value="atpA"/>
    <property type="match status" value="1"/>
</dbReference>
<evidence type="ECO:0000313" key="19">
    <source>
        <dbReference type="Proteomes" id="UP000006056"/>
    </source>
</evidence>
<evidence type="ECO:0000313" key="18">
    <source>
        <dbReference type="EMBL" id="AFL90061.1"/>
    </source>
</evidence>
<dbReference type="PANTHER" id="PTHR48082:SF2">
    <property type="entry name" value="ATP SYNTHASE SUBUNIT ALPHA, MITOCHONDRIAL"/>
    <property type="match status" value="1"/>
</dbReference>
<evidence type="ECO:0000256" key="8">
    <source>
        <dbReference type="ARBA" id="ARBA00022967"/>
    </source>
</evidence>
<dbReference type="OrthoDB" id="9803053at2"/>
<dbReference type="CDD" id="cd18116">
    <property type="entry name" value="ATP-synt_F1_alpha_N"/>
    <property type="match status" value="1"/>
</dbReference>
<dbReference type="GO" id="GO:0043531">
    <property type="term" value="F:ADP binding"/>
    <property type="evidence" value="ECO:0007669"/>
    <property type="project" value="TreeGrafter"/>
</dbReference>
<dbReference type="Pfam" id="PF00006">
    <property type="entry name" value="ATP-synt_ab"/>
    <property type="match status" value="1"/>
</dbReference>
<gene>
    <name evidence="14" type="primary">atpA</name>
    <name evidence="18" type="ordered locus">Terro_3852</name>
</gene>
<comment type="subunit">
    <text evidence="14">F-type ATPases have 2 components, CF(1) - the catalytic core - and CF(0) - the membrane proton channel. CF(1) has five subunits: alpha(3), beta(3), gamma(1), delta(1), epsilon(1). CF(0) has three main subunits: a(1), b(2) and c(9-12). The alpha and beta chains form an alternating ring which encloses part of the gamma chain. CF(1) is attached to CF(0) by a central stalk formed by the gamma and epsilon chains, while a peripheral stalk is formed by the delta and b chains.</text>
</comment>
<dbReference type="Pfam" id="PF00306">
    <property type="entry name" value="ATP-synt_ab_C"/>
    <property type="match status" value="1"/>
</dbReference>
<keyword evidence="19" id="KW-1185">Reference proteome</keyword>
<keyword evidence="8 14" id="KW-1278">Translocase</keyword>
<dbReference type="Gene3D" id="3.40.50.300">
    <property type="entry name" value="P-loop containing nucleotide triphosphate hydrolases"/>
    <property type="match status" value="1"/>
</dbReference>
<dbReference type="InterPro" id="IPR020003">
    <property type="entry name" value="ATPase_a/bsu_AS"/>
</dbReference>
<evidence type="ECO:0000256" key="1">
    <source>
        <dbReference type="ARBA" id="ARBA00003784"/>
    </source>
</evidence>
<dbReference type="GO" id="GO:0005886">
    <property type="term" value="C:plasma membrane"/>
    <property type="evidence" value="ECO:0007669"/>
    <property type="project" value="UniProtKB-SubCell"/>
</dbReference>
<dbReference type="PIRSF" id="PIRSF039088">
    <property type="entry name" value="F_ATPase_subunit_alpha"/>
    <property type="match status" value="1"/>
</dbReference>
<proteinExistence type="inferred from homology"/>
<dbReference type="GO" id="GO:0046933">
    <property type="term" value="F:proton-transporting ATP synthase activity, rotational mechanism"/>
    <property type="evidence" value="ECO:0007669"/>
    <property type="project" value="UniProtKB-UniRule"/>
</dbReference>
<keyword evidence="6 14" id="KW-0375">Hydrogen ion transport</keyword>
<dbReference type="PATRIC" id="fig|926566.3.peg.3793"/>
<dbReference type="Gene3D" id="1.20.150.20">
    <property type="entry name" value="ATP synthase alpha/beta chain, C-terminal domain"/>
    <property type="match status" value="1"/>
</dbReference>
<dbReference type="InterPro" id="IPR005294">
    <property type="entry name" value="ATP_synth_F1_asu"/>
</dbReference>
<dbReference type="CDD" id="cd18113">
    <property type="entry name" value="ATP-synt_F1_alpha_C"/>
    <property type="match status" value="1"/>
</dbReference>
<evidence type="ECO:0000256" key="4">
    <source>
        <dbReference type="ARBA" id="ARBA00022448"/>
    </source>
</evidence>
<name>I3ZLE3_TERRK</name>
<dbReference type="RefSeq" id="WP_014787321.1">
    <property type="nucleotide sequence ID" value="NC_018014.1"/>
</dbReference>
<dbReference type="KEGG" id="trs:Terro_3852"/>
<evidence type="ECO:0000256" key="3">
    <source>
        <dbReference type="ARBA" id="ARBA00008936"/>
    </source>
</evidence>
<dbReference type="Pfam" id="PF02874">
    <property type="entry name" value="ATP-synt_ab_N"/>
    <property type="match status" value="1"/>
</dbReference>
<feature type="domain" description="ATPase F1/V1/A1 complex alpha/beta subunit nucleotide-binding" evidence="15">
    <location>
        <begin position="150"/>
        <end position="365"/>
    </location>
</feature>
<dbReference type="Proteomes" id="UP000006056">
    <property type="component" value="Chromosome"/>
</dbReference>
<evidence type="ECO:0000259" key="17">
    <source>
        <dbReference type="Pfam" id="PF02874"/>
    </source>
</evidence>